<dbReference type="InParanoid" id="A0A0V0R8D8"/>
<reference evidence="2 3" key="1">
    <citation type="journal article" date="2015" name="Sci. Rep.">
        <title>Genome of the facultative scuticociliatosis pathogen Pseudocohnilembus persalinus provides insight into its virulence through horizontal gene transfer.</title>
        <authorList>
            <person name="Xiong J."/>
            <person name="Wang G."/>
            <person name="Cheng J."/>
            <person name="Tian M."/>
            <person name="Pan X."/>
            <person name="Warren A."/>
            <person name="Jiang C."/>
            <person name="Yuan D."/>
            <person name="Miao W."/>
        </authorList>
    </citation>
    <scope>NUCLEOTIDE SEQUENCE [LARGE SCALE GENOMIC DNA]</scope>
    <source>
        <strain evidence="2">36N120E</strain>
    </source>
</reference>
<feature type="compositionally biased region" description="Low complexity" evidence="1">
    <location>
        <begin position="318"/>
        <end position="330"/>
    </location>
</feature>
<feature type="region of interest" description="Disordered" evidence="1">
    <location>
        <begin position="350"/>
        <end position="388"/>
    </location>
</feature>
<feature type="region of interest" description="Disordered" evidence="1">
    <location>
        <begin position="457"/>
        <end position="481"/>
    </location>
</feature>
<evidence type="ECO:0000256" key="1">
    <source>
        <dbReference type="SAM" id="MobiDB-lite"/>
    </source>
</evidence>
<keyword evidence="3" id="KW-1185">Reference proteome</keyword>
<sequence>MIDPELSFQKCCRKIISDHSHAFIPNQKCNDYKESGEEQKKSVKIAKFLEDFQAFQKEQSQNCSLLQIKGKLLKVKNALDLLFENKTACKQMKVQNQIVKLDLENNSKDWNSFTAALSDFINYNDQGKLDFEDSKQKQKDFQNLKKVFSVLQEDLIEDVKQFQEKNEDLKPTQQEIDQVLQELDEIQEEKDKQSVNQSATKPQQNQNFSGFQQQFQNVQDIDEEDQDIENQLQFQQQQKNLMFQNLGNMGKFPNFPGFQNPYLMGNLGQMPPPMMGNPYMSQFQPLNLQQLQQQQLQQQQQQLKQYNKVEKKSKQSKKNTNNNSNNKSKNMQVKQEQQLIEVENNIQQNKQQNGQNSEKQVKGYQIQDQTQIQKGDKQQVQGISEDEVNNLGFKKITEEQEEKNQGEQNNDNNKEQESLQSLKIQKKKITKSINNNVSVSNSLSNIDLKNTKIEENQEVQEQGSQIKEQKKKNTKTGQEKKKKYSWKDWHFIFLFYVKNNCNLELTLQEYDISRKHFLKQKNRFMKKKMDGTDGAEQQKDIKDGGKKKTQKKNENDEKNTEKNDKNTNENTDNQISNIGQNQNQNNGDIQKNVEKQNLQNQMLNEDTEELSDDEDDMDSSLSNNQNYSSLKQIQVEEGNKNQQEQQLQQKSGYNKQGIKDNINNDDDDDDSLL</sequence>
<dbReference type="Proteomes" id="UP000054937">
    <property type="component" value="Unassembled WGS sequence"/>
</dbReference>
<protein>
    <submittedName>
        <fullName evidence="2">Uncharacterized protein</fullName>
    </submittedName>
</protein>
<proteinExistence type="predicted"/>
<evidence type="ECO:0000313" key="3">
    <source>
        <dbReference type="Proteomes" id="UP000054937"/>
    </source>
</evidence>
<feature type="compositionally biased region" description="Low complexity" evidence="1">
    <location>
        <begin position="291"/>
        <end position="305"/>
    </location>
</feature>
<organism evidence="2 3">
    <name type="scientific">Pseudocohnilembus persalinus</name>
    <name type="common">Ciliate</name>
    <dbReference type="NCBI Taxonomy" id="266149"/>
    <lineage>
        <taxon>Eukaryota</taxon>
        <taxon>Sar</taxon>
        <taxon>Alveolata</taxon>
        <taxon>Ciliophora</taxon>
        <taxon>Intramacronucleata</taxon>
        <taxon>Oligohymenophorea</taxon>
        <taxon>Scuticociliatia</taxon>
        <taxon>Philasterida</taxon>
        <taxon>Pseudocohnilembidae</taxon>
        <taxon>Pseudocohnilembus</taxon>
    </lineage>
</organism>
<feature type="compositionally biased region" description="Basic and acidic residues" evidence="1">
    <location>
        <begin position="527"/>
        <end position="567"/>
    </location>
</feature>
<feature type="compositionally biased region" description="Basic residues" evidence="1">
    <location>
        <begin position="469"/>
        <end position="481"/>
    </location>
</feature>
<feature type="compositionally biased region" description="Acidic residues" evidence="1">
    <location>
        <begin position="663"/>
        <end position="673"/>
    </location>
</feature>
<gene>
    <name evidence="2" type="ORF">PPERSA_08774</name>
</gene>
<feature type="compositionally biased region" description="Low complexity" evidence="1">
    <location>
        <begin position="640"/>
        <end position="650"/>
    </location>
</feature>
<dbReference type="AlphaFoldDB" id="A0A0V0R8D8"/>
<feature type="compositionally biased region" description="Low complexity" evidence="1">
    <location>
        <begin position="568"/>
        <end position="588"/>
    </location>
</feature>
<feature type="compositionally biased region" description="Acidic residues" evidence="1">
    <location>
        <begin position="607"/>
        <end position="618"/>
    </location>
</feature>
<feature type="region of interest" description="Disordered" evidence="1">
    <location>
        <begin position="188"/>
        <end position="207"/>
    </location>
</feature>
<feature type="compositionally biased region" description="Low complexity" evidence="1">
    <location>
        <begin position="619"/>
        <end position="630"/>
    </location>
</feature>
<comment type="caution">
    <text evidence="2">The sequence shown here is derived from an EMBL/GenBank/DDBJ whole genome shotgun (WGS) entry which is preliminary data.</text>
</comment>
<feature type="compositionally biased region" description="Polar residues" evidence="1">
    <location>
        <begin position="366"/>
        <end position="382"/>
    </location>
</feature>
<feature type="region of interest" description="Disordered" evidence="1">
    <location>
        <begin position="527"/>
        <end position="588"/>
    </location>
</feature>
<name>A0A0V0R8D8_PSEPJ</name>
<feature type="region of interest" description="Disordered" evidence="1">
    <location>
        <begin position="607"/>
        <end position="673"/>
    </location>
</feature>
<evidence type="ECO:0000313" key="2">
    <source>
        <dbReference type="EMBL" id="KRX10472.1"/>
    </source>
</evidence>
<accession>A0A0V0R8D8</accession>
<feature type="region of interest" description="Disordered" evidence="1">
    <location>
        <begin position="291"/>
        <end position="335"/>
    </location>
</feature>
<feature type="region of interest" description="Disordered" evidence="1">
    <location>
        <begin position="399"/>
        <end position="418"/>
    </location>
</feature>
<dbReference type="EMBL" id="LDAU01000027">
    <property type="protein sequence ID" value="KRX10472.1"/>
    <property type="molecule type" value="Genomic_DNA"/>
</dbReference>